<dbReference type="EMBL" id="VEPZ02001224">
    <property type="protein sequence ID" value="KAE8686137.1"/>
    <property type="molecule type" value="Genomic_DNA"/>
</dbReference>
<sequence length="408" mass="45385">MMKICLMVSHGYPQGPGLVLHQEQGIRIKIGSFDLRSNRFLEQTKPVTALHRPKLIIDVDPMLRKPVMINKPELLGFGIAEKCTRHEKILNPEKIKLKPSPKKGSKKLGRDRDLYKKNFFHACECLISLMVDKRRQGRTAVLSLRKSEPELPQLLTQFSASIAGAGLAVLFSAIFKVACGRVPFGTSKLFSTGLAFGLVWLSRAVNRLRDMVVHISKNTSKSDPEEEEMIKCNVDLGRRYLKNRGSWRDNGTLTYMLPNGGLMMTLSTYEDLISAACFPGRTIEMPPSKSTVALACRHTPLPRIGRTTSRFQVFAIAYAVGRNRCFSFTICLKLVVDVFGSVNHLAAPGRARTSTITEDVKKLSSIHGAIQFNTKCRRASASKAKSSSLTCPRSMSNMLILIQSNRSS</sequence>
<dbReference type="Proteomes" id="UP000436088">
    <property type="component" value="Unassembled WGS sequence"/>
</dbReference>
<reference evidence="1" key="1">
    <citation type="submission" date="2019-09" db="EMBL/GenBank/DDBJ databases">
        <title>Draft genome information of white flower Hibiscus syriacus.</title>
        <authorList>
            <person name="Kim Y.-M."/>
        </authorList>
    </citation>
    <scope>NUCLEOTIDE SEQUENCE [LARGE SCALE GENOMIC DNA]</scope>
    <source>
        <strain evidence="1">YM2019G1</strain>
    </source>
</reference>
<dbReference type="PANTHER" id="PTHR35095:SF1">
    <property type="entry name" value="OS05G0143300 PROTEIN"/>
    <property type="match status" value="1"/>
</dbReference>
<accession>A0A6A2Z320</accession>
<dbReference type="AlphaFoldDB" id="A0A6A2Z320"/>
<protein>
    <submittedName>
        <fullName evidence="1">Detected protein of confused Function</fullName>
    </submittedName>
</protein>
<evidence type="ECO:0000313" key="1">
    <source>
        <dbReference type="EMBL" id="KAE8686137.1"/>
    </source>
</evidence>
<comment type="caution">
    <text evidence="1">The sequence shown here is derived from an EMBL/GenBank/DDBJ whole genome shotgun (WGS) entry which is preliminary data.</text>
</comment>
<organism evidence="1 2">
    <name type="scientific">Hibiscus syriacus</name>
    <name type="common">Rose of Sharon</name>
    <dbReference type="NCBI Taxonomy" id="106335"/>
    <lineage>
        <taxon>Eukaryota</taxon>
        <taxon>Viridiplantae</taxon>
        <taxon>Streptophyta</taxon>
        <taxon>Embryophyta</taxon>
        <taxon>Tracheophyta</taxon>
        <taxon>Spermatophyta</taxon>
        <taxon>Magnoliopsida</taxon>
        <taxon>eudicotyledons</taxon>
        <taxon>Gunneridae</taxon>
        <taxon>Pentapetalae</taxon>
        <taxon>rosids</taxon>
        <taxon>malvids</taxon>
        <taxon>Malvales</taxon>
        <taxon>Malvaceae</taxon>
        <taxon>Malvoideae</taxon>
        <taxon>Hibiscus</taxon>
    </lineage>
</organism>
<proteinExistence type="predicted"/>
<evidence type="ECO:0000313" key="2">
    <source>
        <dbReference type="Proteomes" id="UP000436088"/>
    </source>
</evidence>
<gene>
    <name evidence="1" type="ORF">F3Y22_tig00111084pilonHSYRG00039</name>
</gene>
<dbReference type="PANTHER" id="PTHR35095">
    <property type="entry name" value="OS05G0143300 PROTEIN"/>
    <property type="match status" value="1"/>
</dbReference>
<keyword evidence="2" id="KW-1185">Reference proteome</keyword>
<name>A0A6A2Z320_HIBSY</name>